<dbReference type="AlphaFoldDB" id="A0A7I9ZK11"/>
<dbReference type="PROSITE" id="PS51257">
    <property type="entry name" value="PROKAR_LIPOPROTEIN"/>
    <property type="match status" value="1"/>
</dbReference>
<proteinExistence type="predicted"/>
<feature type="domain" description="Thioredoxin-like fold" evidence="1">
    <location>
        <begin position="46"/>
        <end position="144"/>
    </location>
</feature>
<evidence type="ECO:0000313" key="2">
    <source>
        <dbReference type="EMBL" id="GFH01351.1"/>
    </source>
</evidence>
<dbReference type="Gene3D" id="3.40.30.10">
    <property type="entry name" value="Glutaredoxin"/>
    <property type="match status" value="1"/>
</dbReference>
<keyword evidence="3" id="KW-1185">Reference proteome</keyword>
<accession>A0A7I9ZK11</accession>
<evidence type="ECO:0000259" key="1">
    <source>
        <dbReference type="Pfam" id="PF13462"/>
    </source>
</evidence>
<name>A0A7I9ZK11_9MYCO</name>
<dbReference type="InterPro" id="IPR012336">
    <property type="entry name" value="Thioredoxin-like_fold"/>
</dbReference>
<dbReference type="EMBL" id="BLLB01000002">
    <property type="protein sequence ID" value="GFH01351.1"/>
    <property type="molecule type" value="Genomic_DNA"/>
</dbReference>
<dbReference type="Pfam" id="PF13462">
    <property type="entry name" value="Thioredoxin_4"/>
    <property type="match status" value="1"/>
</dbReference>
<gene>
    <name evidence="2" type="ORF">MHIP_18340</name>
</gene>
<dbReference type="SUPFAM" id="SSF52833">
    <property type="entry name" value="Thioredoxin-like"/>
    <property type="match status" value="1"/>
</dbReference>
<dbReference type="InterPro" id="IPR036249">
    <property type="entry name" value="Thioredoxin-like_sf"/>
</dbReference>
<dbReference type="RefSeq" id="WP_163888165.1">
    <property type="nucleotide sequence ID" value="NZ_BLLB01000002.1"/>
</dbReference>
<organism evidence="2 3">
    <name type="scientific">Mycolicibacterium hippocampi</name>
    <dbReference type="NCBI Taxonomy" id="659824"/>
    <lineage>
        <taxon>Bacteria</taxon>
        <taxon>Bacillati</taxon>
        <taxon>Actinomycetota</taxon>
        <taxon>Actinomycetes</taxon>
        <taxon>Mycobacteriales</taxon>
        <taxon>Mycobacteriaceae</taxon>
        <taxon>Mycolicibacterium</taxon>
    </lineage>
</organism>
<evidence type="ECO:0000313" key="3">
    <source>
        <dbReference type="Proteomes" id="UP000465304"/>
    </source>
</evidence>
<dbReference type="CDD" id="cd02972">
    <property type="entry name" value="DsbA_family"/>
    <property type="match status" value="1"/>
</dbReference>
<keyword evidence="2" id="KW-0413">Isomerase</keyword>
<dbReference type="Proteomes" id="UP000465304">
    <property type="component" value="Unassembled WGS sequence"/>
</dbReference>
<sequence>MRISRTTLVIGILGLLLAVVGCTNQITGTALRDPARAPLALAADGYGIVAGFDDATAQIEIFTEPQCRHCADLQRDFGDQLAYLINVGRLQVTYRPLTFMDDDYDGYSSTVANAMFLAAQPPVSGAAADGSQFQRFVEELWANQDSGGPAFTADELRDMAAASGLSDAVADAVAGDEEAVDIAEMEDNNFGYLFEIDPLQTGTPTVYDLNGGEKLDIYDNDWLDELVAS</sequence>
<reference evidence="2 3" key="1">
    <citation type="journal article" date="2019" name="Emerg. Microbes Infect.">
        <title>Comprehensive subspecies identification of 175 nontuberculous mycobacteria species based on 7547 genomic profiles.</title>
        <authorList>
            <person name="Matsumoto Y."/>
            <person name="Kinjo T."/>
            <person name="Motooka D."/>
            <person name="Nabeya D."/>
            <person name="Jung N."/>
            <person name="Uechi K."/>
            <person name="Horii T."/>
            <person name="Iida T."/>
            <person name="Fujita J."/>
            <person name="Nakamura S."/>
        </authorList>
    </citation>
    <scope>NUCLEOTIDE SEQUENCE [LARGE SCALE GENOMIC DNA]</scope>
    <source>
        <strain evidence="2 3">JCM 30996</strain>
    </source>
</reference>
<dbReference type="GO" id="GO:0016853">
    <property type="term" value="F:isomerase activity"/>
    <property type="evidence" value="ECO:0007669"/>
    <property type="project" value="UniProtKB-KW"/>
</dbReference>
<comment type="caution">
    <text evidence="2">The sequence shown here is derived from an EMBL/GenBank/DDBJ whole genome shotgun (WGS) entry which is preliminary data.</text>
</comment>
<protein>
    <submittedName>
        <fullName evidence="2">Protein disulfide-isomerase</fullName>
    </submittedName>
</protein>